<dbReference type="EMBL" id="NKXS01009398">
    <property type="protein sequence ID" value="PIM97609.1"/>
    <property type="molecule type" value="Genomic_DNA"/>
</dbReference>
<accession>A0A2G9FY62</accession>
<dbReference type="STRING" id="429701.A0A2G9FY62"/>
<organism evidence="2 3">
    <name type="scientific">Handroanthus impetiginosus</name>
    <dbReference type="NCBI Taxonomy" id="429701"/>
    <lineage>
        <taxon>Eukaryota</taxon>
        <taxon>Viridiplantae</taxon>
        <taxon>Streptophyta</taxon>
        <taxon>Embryophyta</taxon>
        <taxon>Tracheophyta</taxon>
        <taxon>Spermatophyta</taxon>
        <taxon>Magnoliopsida</taxon>
        <taxon>eudicotyledons</taxon>
        <taxon>Gunneridae</taxon>
        <taxon>Pentapetalae</taxon>
        <taxon>asterids</taxon>
        <taxon>lamiids</taxon>
        <taxon>Lamiales</taxon>
        <taxon>Bignoniaceae</taxon>
        <taxon>Crescentiina</taxon>
        <taxon>Tabebuia alliance</taxon>
        <taxon>Handroanthus</taxon>
    </lineage>
</organism>
<protein>
    <recommendedName>
        <fullName evidence="1">FBD domain-containing protein</fullName>
    </recommendedName>
</protein>
<comment type="caution">
    <text evidence="2">The sequence shown here is derived from an EMBL/GenBank/DDBJ whole genome shotgun (WGS) entry which is preliminary data.</text>
</comment>
<dbReference type="OrthoDB" id="629734at2759"/>
<dbReference type="Pfam" id="PF08387">
    <property type="entry name" value="FBD"/>
    <property type="match status" value="1"/>
</dbReference>
<name>A0A2G9FY62_9LAMI</name>
<keyword evidence="3" id="KW-1185">Reference proteome</keyword>
<dbReference type="Proteomes" id="UP000231279">
    <property type="component" value="Unassembled WGS sequence"/>
</dbReference>
<evidence type="ECO:0000313" key="3">
    <source>
        <dbReference type="Proteomes" id="UP000231279"/>
    </source>
</evidence>
<evidence type="ECO:0000313" key="2">
    <source>
        <dbReference type="EMBL" id="PIM97609.1"/>
    </source>
</evidence>
<reference evidence="3" key="1">
    <citation type="journal article" date="2018" name="Gigascience">
        <title>Genome assembly of the Pink Ipe (Handroanthus impetiginosus, Bignoniaceae), a highly valued, ecologically keystone Neotropical timber forest tree.</title>
        <authorList>
            <person name="Silva-Junior O.B."/>
            <person name="Grattapaglia D."/>
            <person name="Novaes E."/>
            <person name="Collevatti R.G."/>
        </authorList>
    </citation>
    <scope>NUCLEOTIDE SEQUENCE [LARGE SCALE GENOMIC DNA]</scope>
    <source>
        <strain evidence="3">cv. UFG-1</strain>
    </source>
</reference>
<gene>
    <name evidence="2" type="ORF">CDL12_29921</name>
</gene>
<proteinExistence type="predicted"/>
<dbReference type="InterPro" id="IPR006566">
    <property type="entry name" value="FBD"/>
</dbReference>
<feature type="domain" description="FBD" evidence="1">
    <location>
        <begin position="28"/>
        <end position="61"/>
    </location>
</feature>
<sequence>MLARAEEQGTVRAPAIITEHSQSFPFNQLRHIKIVGVSGIKQELSFINFLFANSPVLERMTAKPAATDAGWDLVKELLRFWRASVFAEIVCLGP</sequence>
<evidence type="ECO:0000259" key="1">
    <source>
        <dbReference type="Pfam" id="PF08387"/>
    </source>
</evidence>
<dbReference type="AlphaFoldDB" id="A0A2G9FY62"/>